<evidence type="ECO:0000256" key="2">
    <source>
        <dbReference type="SAM" id="MobiDB-lite"/>
    </source>
</evidence>
<dbReference type="GO" id="GO:0006450">
    <property type="term" value="P:regulation of translational fidelity"/>
    <property type="evidence" value="ECO:0007669"/>
    <property type="project" value="InterPro"/>
</dbReference>
<gene>
    <name evidence="1 3" type="primary">gatC</name>
    <name evidence="3" type="ORF">EF294_09595</name>
</gene>
<dbReference type="GO" id="GO:0050567">
    <property type="term" value="F:glutaminyl-tRNA synthase (glutamine-hydrolyzing) activity"/>
    <property type="evidence" value="ECO:0007669"/>
    <property type="project" value="UniProtKB-UniRule"/>
</dbReference>
<dbReference type="NCBIfam" id="TIGR00135">
    <property type="entry name" value="gatC"/>
    <property type="match status" value="1"/>
</dbReference>
<keyword evidence="4" id="KW-1185">Reference proteome</keyword>
<dbReference type="GO" id="GO:0050566">
    <property type="term" value="F:asparaginyl-tRNA synthase (glutamine-hydrolyzing) activity"/>
    <property type="evidence" value="ECO:0007669"/>
    <property type="project" value="RHEA"/>
</dbReference>
<dbReference type="Pfam" id="PF02686">
    <property type="entry name" value="GatC"/>
    <property type="match status" value="1"/>
</dbReference>
<name>A0A3N4GHP5_9ACTN</name>
<comment type="catalytic activity">
    <reaction evidence="1">
        <text>L-glutamyl-tRNA(Gln) + L-glutamine + ATP + H2O = L-glutaminyl-tRNA(Gln) + L-glutamate + ADP + phosphate + H(+)</text>
        <dbReference type="Rhea" id="RHEA:17521"/>
        <dbReference type="Rhea" id="RHEA-COMP:9681"/>
        <dbReference type="Rhea" id="RHEA-COMP:9684"/>
        <dbReference type="ChEBI" id="CHEBI:15377"/>
        <dbReference type="ChEBI" id="CHEBI:15378"/>
        <dbReference type="ChEBI" id="CHEBI:29985"/>
        <dbReference type="ChEBI" id="CHEBI:30616"/>
        <dbReference type="ChEBI" id="CHEBI:43474"/>
        <dbReference type="ChEBI" id="CHEBI:58359"/>
        <dbReference type="ChEBI" id="CHEBI:78520"/>
        <dbReference type="ChEBI" id="CHEBI:78521"/>
        <dbReference type="ChEBI" id="CHEBI:456216"/>
    </reaction>
</comment>
<keyword evidence="3" id="KW-0808">Transferase</keyword>
<keyword evidence="1" id="KW-0067">ATP-binding</keyword>
<dbReference type="InterPro" id="IPR003837">
    <property type="entry name" value="GatC"/>
</dbReference>
<protein>
    <recommendedName>
        <fullName evidence="1">Aspartyl/glutamyl-tRNA(Asn/Gln) amidotransferase subunit C</fullName>
        <shortName evidence="1">Asp/Glu-ADT subunit C</shortName>
        <ecNumber evidence="1">6.3.5.-</ecNumber>
    </recommendedName>
</protein>
<dbReference type="PANTHER" id="PTHR15004:SF0">
    <property type="entry name" value="GLUTAMYL-TRNA(GLN) AMIDOTRANSFERASE SUBUNIT C, MITOCHONDRIAL"/>
    <property type="match status" value="1"/>
</dbReference>
<reference evidence="3 4" key="1">
    <citation type="submission" date="2018-11" db="EMBL/GenBank/DDBJ databases">
        <title>Draft genome sequence of Gordonia sp. RS15-1S isolated from rice stems.</title>
        <authorList>
            <person name="Muangham S."/>
        </authorList>
    </citation>
    <scope>NUCLEOTIDE SEQUENCE [LARGE SCALE GENOMIC DNA]</scope>
    <source>
        <strain evidence="3 4">RS15-1S</strain>
    </source>
</reference>
<dbReference type="HAMAP" id="MF_00122">
    <property type="entry name" value="GatC"/>
    <property type="match status" value="1"/>
</dbReference>
<dbReference type="GO" id="GO:0006412">
    <property type="term" value="P:translation"/>
    <property type="evidence" value="ECO:0007669"/>
    <property type="project" value="UniProtKB-UniRule"/>
</dbReference>
<dbReference type="EC" id="6.3.5.-" evidence="1"/>
<dbReference type="EMBL" id="RKMH01000006">
    <property type="protein sequence ID" value="RPA62379.1"/>
    <property type="molecule type" value="Genomic_DNA"/>
</dbReference>
<dbReference type="Gene3D" id="1.10.20.60">
    <property type="entry name" value="Glu-tRNAGln amidotransferase C subunit, N-terminal domain"/>
    <property type="match status" value="1"/>
</dbReference>
<dbReference type="PANTHER" id="PTHR15004">
    <property type="entry name" value="GLUTAMYL-TRNA(GLN) AMIDOTRANSFERASE SUBUNIT C, MITOCHONDRIAL"/>
    <property type="match status" value="1"/>
</dbReference>
<sequence length="119" mass="12159">MAGDSESASTGSADSGSASTGSAITRDEVAHLARLSRLALSEDELDVYAQQLDSILAHVAQVSEVAADDVPPTAHPAALANVLRPDLAVPGLTTEQALSGAPAVEQDRFAVPQILGEEQ</sequence>
<comment type="function">
    <text evidence="1">Allows the formation of correctly charged Asn-tRNA(Asn) or Gln-tRNA(Gln) through the transamidation of misacylated Asp-tRNA(Asn) or Glu-tRNA(Gln) in organisms which lack either or both of asparaginyl-tRNA or glutaminyl-tRNA synthetases. The reaction takes place in the presence of glutamine and ATP through an activated phospho-Asp-tRNA(Asn) or phospho-Glu-tRNA(Gln).</text>
</comment>
<evidence type="ECO:0000313" key="3">
    <source>
        <dbReference type="EMBL" id="RPA62379.1"/>
    </source>
</evidence>
<comment type="subunit">
    <text evidence="1">Heterotrimer of A, B and C subunits.</text>
</comment>
<evidence type="ECO:0000313" key="4">
    <source>
        <dbReference type="Proteomes" id="UP000267536"/>
    </source>
</evidence>
<proteinExistence type="inferred from homology"/>
<dbReference type="Proteomes" id="UP000267536">
    <property type="component" value="Unassembled WGS sequence"/>
</dbReference>
<keyword evidence="1" id="KW-0436">Ligase</keyword>
<organism evidence="3 4">
    <name type="scientific">Gordonia oryzae</name>
    <dbReference type="NCBI Taxonomy" id="2487349"/>
    <lineage>
        <taxon>Bacteria</taxon>
        <taxon>Bacillati</taxon>
        <taxon>Actinomycetota</taxon>
        <taxon>Actinomycetes</taxon>
        <taxon>Mycobacteriales</taxon>
        <taxon>Gordoniaceae</taxon>
        <taxon>Gordonia</taxon>
    </lineage>
</organism>
<evidence type="ECO:0000256" key="1">
    <source>
        <dbReference type="HAMAP-Rule" id="MF_00122"/>
    </source>
</evidence>
<keyword evidence="1" id="KW-0648">Protein biosynthesis</keyword>
<dbReference type="GO" id="GO:0016740">
    <property type="term" value="F:transferase activity"/>
    <property type="evidence" value="ECO:0007669"/>
    <property type="project" value="UniProtKB-KW"/>
</dbReference>
<comment type="catalytic activity">
    <reaction evidence="1">
        <text>L-aspartyl-tRNA(Asn) + L-glutamine + ATP + H2O = L-asparaginyl-tRNA(Asn) + L-glutamate + ADP + phosphate + 2 H(+)</text>
        <dbReference type="Rhea" id="RHEA:14513"/>
        <dbReference type="Rhea" id="RHEA-COMP:9674"/>
        <dbReference type="Rhea" id="RHEA-COMP:9677"/>
        <dbReference type="ChEBI" id="CHEBI:15377"/>
        <dbReference type="ChEBI" id="CHEBI:15378"/>
        <dbReference type="ChEBI" id="CHEBI:29985"/>
        <dbReference type="ChEBI" id="CHEBI:30616"/>
        <dbReference type="ChEBI" id="CHEBI:43474"/>
        <dbReference type="ChEBI" id="CHEBI:58359"/>
        <dbReference type="ChEBI" id="CHEBI:78515"/>
        <dbReference type="ChEBI" id="CHEBI:78516"/>
        <dbReference type="ChEBI" id="CHEBI:456216"/>
    </reaction>
</comment>
<keyword evidence="1" id="KW-0547">Nucleotide-binding</keyword>
<dbReference type="AlphaFoldDB" id="A0A3N4GHP5"/>
<feature type="region of interest" description="Disordered" evidence="2">
    <location>
        <begin position="1"/>
        <end position="24"/>
    </location>
</feature>
<accession>A0A3N4GHP5</accession>
<dbReference type="GO" id="GO:0005524">
    <property type="term" value="F:ATP binding"/>
    <property type="evidence" value="ECO:0007669"/>
    <property type="project" value="UniProtKB-KW"/>
</dbReference>
<dbReference type="OrthoDB" id="5295223at2"/>
<feature type="compositionally biased region" description="Low complexity" evidence="2">
    <location>
        <begin position="1"/>
        <end position="23"/>
    </location>
</feature>
<dbReference type="GO" id="GO:0070681">
    <property type="term" value="P:glutaminyl-tRNAGln biosynthesis via transamidation"/>
    <property type="evidence" value="ECO:0007669"/>
    <property type="project" value="TreeGrafter"/>
</dbReference>
<dbReference type="SUPFAM" id="SSF141000">
    <property type="entry name" value="Glu-tRNAGln amidotransferase C subunit"/>
    <property type="match status" value="1"/>
</dbReference>
<dbReference type="InterPro" id="IPR036113">
    <property type="entry name" value="Asp/Glu-ADT_sf_sub_c"/>
</dbReference>
<dbReference type="RefSeq" id="WP_123928691.1">
    <property type="nucleotide sequence ID" value="NZ_JBPSDP010000005.1"/>
</dbReference>
<comment type="caution">
    <text evidence="3">The sequence shown here is derived from an EMBL/GenBank/DDBJ whole genome shotgun (WGS) entry which is preliminary data.</text>
</comment>
<comment type="similarity">
    <text evidence="1">Belongs to the GatC family.</text>
</comment>